<protein>
    <submittedName>
        <fullName evidence="1">Uncharacterized protein</fullName>
    </submittedName>
</protein>
<dbReference type="EMBL" id="QWET01000004">
    <property type="protein sequence ID" value="RIH66022.1"/>
    <property type="molecule type" value="Genomic_DNA"/>
</dbReference>
<gene>
    <name evidence="1" type="ORF">D1164_07090</name>
</gene>
<organism evidence="1 2">
    <name type="scientific">Mariniphaga sediminis</name>
    <dbReference type="NCBI Taxonomy" id="1628158"/>
    <lineage>
        <taxon>Bacteria</taxon>
        <taxon>Pseudomonadati</taxon>
        <taxon>Bacteroidota</taxon>
        <taxon>Bacteroidia</taxon>
        <taxon>Marinilabiliales</taxon>
        <taxon>Prolixibacteraceae</taxon>
        <taxon>Mariniphaga</taxon>
    </lineage>
</organism>
<sequence length="238" mass="26701">MIWKFFTAFTLASVVLTSCVDDPEPAAVDAAPDVFVQKMVQDGEEKYALAFWVLGNKELESVTVEGPEDGSWTLDQSAENKRVFSLFPETENYKDTMPDTGDYVFTVTSTQTDEAPIDVKDELEDEELGMMVIDTTEFDNSKLNITWEKLNEADGYFVRLFDDSDDLIYMSAKVEDSKTEFSFGTSDQGWVDSSNKAQDGETYRLEVLGILYESGATANKDYNVQFISIASTEVVWGD</sequence>
<name>A0A399D5T3_9BACT</name>
<keyword evidence="2" id="KW-1185">Reference proteome</keyword>
<proteinExistence type="predicted"/>
<evidence type="ECO:0000313" key="1">
    <source>
        <dbReference type="EMBL" id="RIH66022.1"/>
    </source>
</evidence>
<dbReference type="PROSITE" id="PS51257">
    <property type="entry name" value="PROKAR_LIPOPROTEIN"/>
    <property type="match status" value="1"/>
</dbReference>
<dbReference type="Proteomes" id="UP000266441">
    <property type="component" value="Unassembled WGS sequence"/>
</dbReference>
<reference evidence="1 2" key="1">
    <citation type="journal article" date="2015" name="Int. J. Syst. Evol. Microbiol.">
        <title>Mariniphaga sediminis sp. nov., isolated from coastal sediment.</title>
        <authorList>
            <person name="Wang F.Q."/>
            <person name="Shen Q.Y."/>
            <person name="Chen G.J."/>
            <person name="Du Z.J."/>
        </authorList>
    </citation>
    <scope>NUCLEOTIDE SEQUENCE [LARGE SCALE GENOMIC DNA]</scope>
    <source>
        <strain evidence="1 2">SY21</strain>
    </source>
</reference>
<dbReference type="AlphaFoldDB" id="A0A399D5T3"/>
<comment type="caution">
    <text evidence="1">The sequence shown here is derived from an EMBL/GenBank/DDBJ whole genome shotgun (WGS) entry which is preliminary data.</text>
</comment>
<evidence type="ECO:0000313" key="2">
    <source>
        <dbReference type="Proteomes" id="UP000266441"/>
    </source>
</evidence>
<accession>A0A399D5T3</accession>